<feature type="compositionally biased region" description="Low complexity" evidence="2">
    <location>
        <begin position="89"/>
        <end position="102"/>
    </location>
</feature>
<reference evidence="6 7" key="1">
    <citation type="submission" date="2016-10" db="EMBL/GenBank/DDBJ databases">
        <authorList>
            <person name="Varghese N."/>
            <person name="Submissions S."/>
        </authorList>
    </citation>
    <scope>NUCLEOTIDE SEQUENCE [LARGE SCALE GENOMIC DNA]</scope>
    <source>
        <strain evidence="6 7">FF3</strain>
    </source>
</reference>
<dbReference type="Pfam" id="PF13007">
    <property type="entry name" value="LZ_Tnp_IS66"/>
    <property type="match status" value="1"/>
</dbReference>
<evidence type="ECO:0000259" key="3">
    <source>
        <dbReference type="Pfam" id="PF03050"/>
    </source>
</evidence>
<keyword evidence="6" id="KW-0238">DNA-binding</keyword>
<dbReference type="NCBIfam" id="NF033517">
    <property type="entry name" value="transpos_IS66"/>
    <property type="match status" value="1"/>
</dbReference>
<evidence type="ECO:0000313" key="6">
    <source>
        <dbReference type="EMBL" id="SEK11179.1"/>
    </source>
</evidence>
<dbReference type="AlphaFoldDB" id="A0A975WFF3"/>
<dbReference type="InterPro" id="IPR024463">
    <property type="entry name" value="Transposase_TnpC_homeodom"/>
</dbReference>
<comment type="caution">
    <text evidence="6">The sequence shown here is derived from an EMBL/GenBank/DDBJ whole genome shotgun (WGS) entry which is preliminary data.</text>
</comment>
<evidence type="ECO:0000259" key="4">
    <source>
        <dbReference type="Pfam" id="PF13005"/>
    </source>
</evidence>
<dbReference type="Pfam" id="PF03050">
    <property type="entry name" value="DDE_Tnp_IS66"/>
    <property type="match status" value="1"/>
</dbReference>
<dbReference type="InterPro" id="IPR024474">
    <property type="entry name" value="Znf_dom_IS66"/>
</dbReference>
<protein>
    <submittedName>
        <fullName evidence="6">Transposase C of IS166 homeodomain-containing protein</fullName>
    </submittedName>
</protein>
<dbReference type="Proteomes" id="UP000182932">
    <property type="component" value="Unassembled WGS sequence"/>
</dbReference>
<evidence type="ECO:0000313" key="7">
    <source>
        <dbReference type="Proteomes" id="UP000182932"/>
    </source>
</evidence>
<gene>
    <name evidence="6" type="ORF">SAMN04487940_13627</name>
</gene>
<feature type="region of interest" description="Disordered" evidence="2">
    <location>
        <begin position="82"/>
        <end position="102"/>
    </location>
</feature>
<dbReference type="InterPro" id="IPR052344">
    <property type="entry name" value="Transposase-related"/>
</dbReference>
<feature type="domain" description="Transposase IS66 zinc-finger binding" evidence="4">
    <location>
        <begin position="124"/>
        <end position="165"/>
    </location>
</feature>
<dbReference type="PANTHER" id="PTHR33678">
    <property type="entry name" value="BLL1576 PROTEIN"/>
    <property type="match status" value="1"/>
</dbReference>
<dbReference type="EMBL" id="FNYY01000036">
    <property type="protein sequence ID" value="SEK11179.1"/>
    <property type="molecule type" value="Genomic_DNA"/>
</dbReference>
<keyword evidence="6" id="KW-0371">Homeobox</keyword>
<name>A0A975WFF3_9RHOB</name>
<dbReference type="Pfam" id="PF13005">
    <property type="entry name" value="zf-IS66"/>
    <property type="match status" value="1"/>
</dbReference>
<evidence type="ECO:0000256" key="1">
    <source>
        <dbReference type="SAM" id="Coils"/>
    </source>
</evidence>
<feature type="domain" description="Transposase IS66 central" evidence="3">
    <location>
        <begin position="182"/>
        <end position="394"/>
    </location>
</feature>
<feature type="non-terminal residue" evidence="6">
    <location>
        <position position="394"/>
    </location>
</feature>
<dbReference type="GO" id="GO:0003677">
    <property type="term" value="F:DNA binding"/>
    <property type="evidence" value="ECO:0007669"/>
    <property type="project" value="UniProtKB-KW"/>
</dbReference>
<dbReference type="PANTHER" id="PTHR33678:SF1">
    <property type="entry name" value="BLL1576 PROTEIN"/>
    <property type="match status" value="1"/>
</dbReference>
<feature type="coiled-coil region" evidence="1">
    <location>
        <begin position="27"/>
        <end position="54"/>
    </location>
</feature>
<evidence type="ECO:0000256" key="2">
    <source>
        <dbReference type="SAM" id="MobiDB-lite"/>
    </source>
</evidence>
<proteinExistence type="predicted"/>
<organism evidence="6 7">
    <name type="scientific">Marinovum algicola</name>
    <dbReference type="NCBI Taxonomy" id="42444"/>
    <lineage>
        <taxon>Bacteria</taxon>
        <taxon>Pseudomonadati</taxon>
        <taxon>Pseudomonadota</taxon>
        <taxon>Alphaproteobacteria</taxon>
        <taxon>Rhodobacterales</taxon>
        <taxon>Roseobacteraceae</taxon>
        <taxon>Marinovum</taxon>
    </lineage>
</organism>
<sequence>MARYYPRMSSTSPIDLSAIPESQRAAVLALLQENDALKDANRRLEHLVAELNHVVHGKRSEKLSEDDRQLAFEDLQTAVAEVETRKEQTASSTRTPRATRQRNLGHLPADLPRIERVIEPASLECPCGCGRMHQIGEDRTERLDIVPAQLRVLVDIRPKYACRICSDGVIQAVAAPRLLEGGLPTEGAIAHVLVSKFADHLPFYRQSQILARSGIQIDRSTLADWAGTAAFHLGPVVDRLAEHIKSSGKLFMDETTAPVLDPGRGRTKTGYLWALARDDRGWGGEDPPGVVFTYQPSRAGAHAEQILQGFDGILQLDGYTGYDRLTRPSRNGGAPITVAHCWAHARRKLKEVFDRDGSEIAAEGLRRIAELYRIEAEIRGLGPGQRLSARQARS</sequence>
<keyword evidence="1" id="KW-0175">Coiled coil</keyword>
<evidence type="ECO:0000259" key="5">
    <source>
        <dbReference type="Pfam" id="PF13007"/>
    </source>
</evidence>
<accession>A0A975WFF3</accession>
<feature type="domain" description="Transposase TnpC homeodomain" evidence="5">
    <location>
        <begin position="43"/>
        <end position="115"/>
    </location>
</feature>
<dbReference type="InterPro" id="IPR004291">
    <property type="entry name" value="Transposase_IS66_central"/>
</dbReference>
<keyword evidence="7" id="KW-1185">Reference proteome</keyword>